<sequence length="713" mass="75147">MNTSKNKFVKTIITLSLGLALSACGGSDSKKAPDPVENSAPVISSTEINTVVAGSLYSYTLVSSDVDGDALTSSATNLPTWLSFDSATGILSGTPAEGDSGNHAITLTVSDGTLEVTQSFTISVTMPITENNAPVITSMAITSATVGEAYTYTLIATDADNDMLTMSTTIPSELSWLTFDAATGILSGTPASGDVATTAITLTVSDETDDTAQTFNIMVEDADAVATVDVVSFENAPETYTFGDFNGGMAMVVANPEATGINTSLQVGQMQKFAGETWGGSTLTLATPVTIPADSMVTLKVWSSRSVDVLVKFDDMNAERTVTHSGSGWEALSFDFTGATSTGESRLTLIFDNGIMGDAEADAANWTFYFDDFTTPAAPEVVTTPGSTVVNDFEAASDTYTFGDFNGGMAMVVANPQSTGINTSAQVGQMQKFAGETWGGSTLTLPTPVAIPANSIITMKVWASRAVPVLVKFDDVNAERTVIHTGSGWEELSFDFTGAVSSSETRLTLIFDNGVMGDADTDAANWTFYFDDFTTPEAEETVAGSFVAEGTPYDFEVAGLGSDFTWAVFENEDNPALAFVANPASSTANNSATVAMFTARMTGQAWAGTETTAANTTPFTMDATNSIVKIMVYKSVISDVALKFSVGAAAQPEIKVANTKINEWEELTFDFTSRIGSAETINIDSVIVFPDFMDGRASDTVNYFDNITFGRFE</sequence>
<dbReference type="AlphaFoldDB" id="A0A222GAQ3"/>
<feature type="chain" id="PRO_5013030578" description="Dystroglycan-type cadherin-like domain-containing protein" evidence="1">
    <location>
        <begin position="26"/>
        <end position="713"/>
    </location>
</feature>
<name>A0A222GAQ3_9GAMM</name>
<dbReference type="PANTHER" id="PTHR21559">
    <property type="entry name" value="DYSTROGLYCAN-RELATED"/>
    <property type="match status" value="1"/>
</dbReference>
<dbReference type="PROSITE" id="PS51257">
    <property type="entry name" value="PROKAR_LIPOPROTEIN"/>
    <property type="match status" value="1"/>
</dbReference>
<dbReference type="PANTHER" id="PTHR21559:SF21">
    <property type="entry name" value="DYSTROGLYCAN 1"/>
    <property type="match status" value="1"/>
</dbReference>
<dbReference type="GO" id="GO:0016011">
    <property type="term" value="C:dystroglycan complex"/>
    <property type="evidence" value="ECO:0007669"/>
    <property type="project" value="TreeGrafter"/>
</dbReference>
<dbReference type="GO" id="GO:0005509">
    <property type="term" value="F:calcium ion binding"/>
    <property type="evidence" value="ECO:0007669"/>
    <property type="project" value="InterPro"/>
</dbReference>
<dbReference type="Pfam" id="PF05345">
    <property type="entry name" value="He_PIG"/>
    <property type="match status" value="2"/>
</dbReference>
<dbReference type="SMART" id="SM00736">
    <property type="entry name" value="CADG"/>
    <property type="match status" value="2"/>
</dbReference>
<reference evidence="3 4" key="1">
    <citation type="submission" date="2017-08" db="EMBL/GenBank/DDBJ databases">
        <title>Complete genome of Colwellia sp. NB097-1, a psychrophile bacterium ioslated from Bering Sea.</title>
        <authorList>
            <person name="Chen X."/>
        </authorList>
    </citation>
    <scope>NUCLEOTIDE SEQUENCE [LARGE SCALE GENOMIC DNA]</scope>
    <source>
        <strain evidence="3 4">NB097-1</strain>
    </source>
</reference>
<dbReference type="SUPFAM" id="SSF49313">
    <property type="entry name" value="Cadherin-like"/>
    <property type="match status" value="2"/>
</dbReference>
<protein>
    <recommendedName>
        <fullName evidence="2">Dystroglycan-type cadherin-like domain-containing protein</fullName>
    </recommendedName>
</protein>
<keyword evidence="1" id="KW-0732">Signal</keyword>
<dbReference type="OrthoDB" id="9809583at2"/>
<proteinExistence type="predicted"/>
<evidence type="ECO:0000313" key="3">
    <source>
        <dbReference type="EMBL" id="ASP48454.1"/>
    </source>
</evidence>
<dbReference type="RefSeq" id="WP_081151861.1">
    <property type="nucleotide sequence ID" value="NZ_CP020465.1"/>
</dbReference>
<feature type="domain" description="Dystroglycan-type cadherin-like" evidence="2">
    <location>
        <begin position="42"/>
        <end position="134"/>
    </location>
</feature>
<dbReference type="InterPro" id="IPR013783">
    <property type="entry name" value="Ig-like_fold"/>
</dbReference>
<dbReference type="Gene3D" id="2.60.40.10">
    <property type="entry name" value="Immunoglobulins"/>
    <property type="match status" value="2"/>
</dbReference>
<evidence type="ECO:0000313" key="4">
    <source>
        <dbReference type="Proteomes" id="UP000202259"/>
    </source>
</evidence>
<feature type="signal peptide" evidence="1">
    <location>
        <begin position="1"/>
        <end position="25"/>
    </location>
</feature>
<evidence type="ECO:0000256" key="1">
    <source>
        <dbReference type="SAM" id="SignalP"/>
    </source>
</evidence>
<dbReference type="InterPro" id="IPR006644">
    <property type="entry name" value="Cadg"/>
</dbReference>
<dbReference type="KEGG" id="cber:B5D82_12165"/>
<dbReference type="EMBL" id="CP020465">
    <property type="protein sequence ID" value="ASP48454.1"/>
    <property type="molecule type" value="Genomic_DNA"/>
</dbReference>
<dbReference type="Proteomes" id="UP000202259">
    <property type="component" value="Chromosome"/>
</dbReference>
<dbReference type="GO" id="GO:0043236">
    <property type="term" value="F:laminin binding"/>
    <property type="evidence" value="ECO:0007669"/>
    <property type="project" value="TreeGrafter"/>
</dbReference>
<accession>A0A222GAQ3</accession>
<feature type="domain" description="Dystroglycan-type cadherin-like" evidence="2">
    <location>
        <begin position="136"/>
        <end position="226"/>
    </location>
</feature>
<gene>
    <name evidence="3" type="ORF">B5D82_12165</name>
</gene>
<keyword evidence="4" id="KW-1185">Reference proteome</keyword>
<evidence type="ECO:0000259" key="2">
    <source>
        <dbReference type="SMART" id="SM00736"/>
    </source>
</evidence>
<dbReference type="InterPro" id="IPR015919">
    <property type="entry name" value="Cadherin-like_sf"/>
</dbReference>
<organism evidence="3 4">
    <name type="scientific">Cognaticolwellia beringensis</name>
    <dbReference type="NCBI Taxonomy" id="1967665"/>
    <lineage>
        <taxon>Bacteria</taxon>
        <taxon>Pseudomonadati</taxon>
        <taxon>Pseudomonadota</taxon>
        <taxon>Gammaproteobacteria</taxon>
        <taxon>Alteromonadales</taxon>
        <taxon>Colwelliaceae</taxon>
        <taxon>Cognaticolwellia</taxon>
    </lineage>
</organism>